<evidence type="ECO:0000259" key="2">
    <source>
        <dbReference type="Pfam" id="PF19036"/>
    </source>
</evidence>
<dbReference type="Pfam" id="PF19037">
    <property type="entry name" value="Fuz_longin_2"/>
    <property type="match status" value="1"/>
</dbReference>
<feature type="compositionally biased region" description="Polar residues" evidence="1">
    <location>
        <begin position="238"/>
        <end position="248"/>
    </location>
</feature>
<dbReference type="Pfam" id="PF19038">
    <property type="entry name" value="Fuz_longin_3"/>
    <property type="match status" value="1"/>
</dbReference>
<name>A0ABP1Q6I0_9HEXA</name>
<dbReference type="PANTHER" id="PTHR12761:SF1">
    <property type="entry name" value="BLOC-3 COMPLEX MEMBER HPS1"/>
    <property type="match status" value="1"/>
</dbReference>
<feature type="domain" description="FUZ/MON1/HPS1 first Longin" evidence="2">
    <location>
        <begin position="5"/>
        <end position="151"/>
    </location>
</feature>
<proteinExistence type="predicted"/>
<evidence type="ECO:0000256" key="1">
    <source>
        <dbReference type="SAM" id="MobiDB-lite"/>
    </source>
</evidence>
<evidence type="ECO:0000259" key="3">
    <source>
        <dbReference type="Pfam" id="PF19037"/>
    </source>
</evidence>
<feature type="domain" description="FUZ/MON1/HPS1 third Longin" evidence="4">
    <location>
        <begin position="489"/>
        <end position="635"/>
    </location>
</feature>
<comment type="caution">
    <text evidence="5">The sequence shown here is derived from an EMBL/GenBank/DDBJ whole genome shotgun (WGS) entry which is preliminary data.</text>
</comment>
<dbReference type="InterPro" id="IPR026053">
    <property type="entry name" value="HPS1"/>
</dbReference>
<protein>
    <recommendedName>
        <fullName evidence="7">Hermansky-Pudlak syndrome 1 protein</fullName>
    </recommendedName>
</protein>
<gene>
    <name evidence="5" type="ORF">ODALV1_LOCUS7852</name>
</gene>
<evidence type="ECO:0008006" key="7">
    <source>
        <dbReference type="Google" id="ProtNLM"/>
    </source>
</evidence>
<evidence type="ECO:0000259" key="4">
    <source>
        <dbReference type="Pfam" id="PF19038"/>
    </source>
</evidence>
<dbReference type="EMBL" id="CAXLJM020000024">
    <property type="protein sequence ID" value="CAL8091153.1"/>
    <property type="molecule type" value="Genomic_DNA"/>
</dbReference>
<feature type="domain" description="FUZ/MON1/HPS1 second Longin" evidence="3">
    <location>
        <begin position="195"/>
        <end position="246"/>
    </location>
</feature>
<evidence type="ECO:0000313" key="5">
    <source>
        <dbReference type="EMBL" id="CAL8091153.1"/>
    </source>
</evidence>
<dbReference type="InterPro" id="IPR043972">
    <property type="entry name" value="FUZ/MON1/HPS1_longin_1"/>
</dbReference>
<evidence type="ECO:0000313" key="6">
    <source>
        <dbReference type="Proteomes" id="UP001642540"/>
    </source>
</evidence>
<keyword evidence="6" id="KW-1185">Reference proteome</keyword>
<reference evidence="5 6" key="1">
    <citation type="submission" date="2024-08" db="EMBL/GenBank/DDBJ databases">
        <authorList>
            <person name="Cucini C."/>
            <person name="Frati F."/>
        </authorList>
    </citation>
    <scope>NUCLEOTIDE SEQUENCE [LARGE SCALE GENOMIC DNA]</scope>
</reference>
<dbReference type="InterPro" id="IPR043970">
    <property type="entry name" value="FUZ/MON1/HPS1_longin_3"/>
</dbReference>
<dbReference type="PANTHER" id="PTHR12761">
    <property type="entry name" value="HERMANSKY-PUDLAK SYNDROME PROTEIN 1"/>
    <property type="match status" value="1"/>
</dbReference>
<feature type="region of interest" description="Disordered" evidence="1">
    <location>
        <begin position="238"/>
        <end position="281"/>
    </location>
</feature>
<dbReference type="InterPro" id="IPR043971">
    <property type="entry name" value="FUZ/MON1/HPS1_longin_2"/>
</dbReference>
<accession>A0ABP1Q6I0</accession>
<dbReference type="Proteomes" id="UP001642540">
    <property type="component" value="Unassembled WGS sequence"/>
</dbReference>
<organism evidence="5 6">
    <name type="scientific">Orchesella dallaii</name>
    <dbReference type="NCBI Taxonomy" id="48710"/>
    <lineage>
        <taxon>Eukaryota</taxon>
        <taxon>Metazoa</taxon>
        <taxon>Ecdysozoa</taxon>
        <taxon>Arthropoda</taxon>
        <taxon>Hexapoda</taxon>
        <taxon>Collembola</taxon>
        <taxon>Entomobryomorpha</taxon>
        <taxon>Entomobryoidea</taxon>
        <taxon>Orchesellidae</taxon>
        <taxon>Orchesellinae</taxon>
        <taxon>Orchesella</taxon>
    </lineage>
</organism>
<dbReference type="Pfam" id="PF19036">
    <property type="entry name" value="Fuz_longin_1"/>
    <property type="match status" value="1"/>
</dbReference>
<feature type="compositionally biased region" description="Polar residues" evidence="1">
    <location>
        <begin position="256"/>
        <end position="277"/>
    </location>
</feature>
<sequence length="646" mass="73138">MRGTLVFDHLNDIVYLNCCSKFVQHVGKLAAAQGLVASEHSTPHGRGNKQIDPNILVQLFSPLVTSQRFMREQFGNPYNSVQCEDGTNIVFQEFMGFLFMRIGNEEIAYLRRALGITITFVSFLCGPDVALLKSSPEQAELVDNLLTTWGKLYTSDQSFMIEAVEQLNVNPQINATLIKSLRDFSTKMQNQLGSNSVHALIFMETKLLSWYSTRGAIQLSSVDILFLTLLCQKICSTSSSGTTHASQESCRRRTRGNVSGSTASDSLDLGTSSSETGSIGFHSSRENLFDEASSADDEQEEELIPGEGSSFLILLKSEQSVYVPQIVHVSVIQHGIYAVFVCEPNSSPTTTALCTALQMAVEFHGKYREPLTDKPIFDQMENLNKKILDLLKKQKNLHIRSEVSLRWDRFRSGFQQYLKTKDQLTVQTTPMVDVYREAFRNYFSWGNDKNKLGQCWDSIKSNDFWSLFSTSFNLDVRNNLSKYLEDFPGLVHFVYVDRNRHMVTTPSFDYRRDDSVKLTKTKIWGMVKFAREHMQQGHFSLMWKDTAFNYAYFLWFEDMTATPIRGKQLAMPWEGYPMPGILCGDFYKRVVLDCFPGTPASKIRCLELFCIHLGLVTSSCVLEHSKRLATNISDEVAGNNPAADLL</sequence>